<dbReference type="EMBL" id="BOQL01000053">
    <property type="protein sequence ID" value="GIM74955.1"/>
    <property type="molecule type" value="Genomic_DNA"/>
</dbReference>
<keyword evidence="3" id="KW-1185">Reference proteome</keyword>
<reference evidence="2" key="1">
    <citation type="submission" date="2021-03" db="EMBL/GenBank/DDBJ databases">
        <title>Whole genome shotgun sequence of Actinoplanes auranticolor NBRC 12245.</title>
        <authorList>
            <person name="Komaki H."/>
            <person name="Tamura T."/>
        </authorList>
    </citation>
    <scope>NUCLEOTIDE SEQUENCE</scope>
    <source>
        <strain evidence="2">NBRC 12245</strain>
    </source>
</reference>
<dbReference type="Proteomes" id="UP000681340">
    <property type="component" value="Unassembled WGS sequence"/>
</dbReference>
<accession>A0A919SLG9</accession>
<feature type="transmembrane region" description="Helical" evidence="1">
    <location>
        <begin position="35"/>
        <end position="57"/>
    </location>
</feature>
<comment type="caution">
    <text evidence="2">The sequence shown here is derived from an EMBL/GenBank/DDBJ whole genome shotgun (WGS) entry which is preliminary data.</text>
</comment>
<evidence type="ECO:0000313" key="3">
    <source>
        <dbReference type="Proteomes" id="UP000681340"/>
    </source>
</evidence>
<dbReference type="AlphaFoldDB" id="A0A919SLG9"/>
<organism evidence="2 3">
    <name type="scientific">Actinoplanes auranticolor</name>
    <dbReference type="NCBI Taxonomy" id="47988"/>
    <lineage>
        <taxon>Bacteria</taxon>
        <taxon>Bacillati</taxon>
        <taxon>Actinomycetota</taxon>
        <taxon>Actinomycetes</taxon>
        <taxon>Micromonosporales</taxon>
        <taxon>Micromonosporaceae</taxon>
        <taxon>Actinoplanes</taxon>
    </lineage>
</organism>
<evidence type="ECO:0000313" key="2">
    <source>
        <dbReference type="EMBL" id="GIM74955.1"/>
    </source>
</evidence>
<keyword evidence="1" id="KW-0812">Transmembrane</keyword>
<name>A0A919SLG9_9ACTN</name>
<gene>
    <name evidence="2" type="ORF">Aau02nite_63540</name>
</gene>
<protein>
    <submittedName>
        <fullName evidence="2">Uncharacterized protein</fullName>
    </submittedName>
</protein>
<feature type="transmembrane region" description="Helical" evidence="1">
    <location>
        <begin position="7"/>
        <end position="29"/>
    </location>
</feature>
<proteinExistence type="predicted"/>
<keyword evidence="1" id="KW-1133">Transmembrane helix</keyword>
<sequence>MGMVIRILAFALIVTASLLVATWAGFLVWLEAGRVSPAILSAAGAFGATFGLGLGIYSSL</sequence>
<evidence type="ECO:0000256" key="1">
    <source>
        <dbReference type="SAM" id="Phobius"/>
    </source>
</evidence>
<keyword evidence="1" id="KW-0472">Membrane</keyword>